<dbReference type="Pfam" id="PF09696">
    <property type="entry name" value="Ctf8"/>
    <property type="match status" value="1"/>
</dbReference>
<reference evidence="1 2" key="1">
    <citation type="submission" date="2023-09" db="EMBL/GenBank/DDBJ databases">
        <title>Pangenome analysis of Batrachochytrium dendrobatidis and related Chytrids.</title>
        <authorList>
            <person name="Yacoub M.N."/>
            <person name="Stajich J.E."/>
            <person name="James T.Y."/>
        </authorList>
    </citation>
    <scope>NUCLEOTIDE SEQUENCE [LARGE SCALE GENOMIC DNA]</scope>
    <source>
        <strain evidence="1 2">JEL0888</strain>
    </source>
</reference>
<sequence>MQIRIGPARSPAPASEPVLVELQGALEAQGIVAQDNRLALAGVHVGELCVTGDKAHLYIQNHVLEGSRVSLAKPLVMIAKSPAHQPLDGVPAGDRTARASSEQPVVQYEVVHIIRHKFHFKTRPEHLVNVHHQGLAALTPRQFVRR</sequence>
<dbReference type="EMBL" id="JADGIZ020000037">
    <property type="protein sequence ID" value="KAL2914075.1"/>
    <property type="molecule type" value="Genomic_DNA"/>
</dbReference>
<organism evidence="1 2">
    <name type="scientific">Polyrhizophydium stewartii</name>
    <dbReference type="NCBI Taxonomy" id="2732419"/>
    <lineage>
        <taxon>Eukaryota</taxon>
        <taxon>Fungi</taxon>
        <taxon>Fungi incertae sedis</taxon>
        <taxon>Chytridiomycota</taxon>
        <taxon>Chytridiomycota incertae sedis</taxon>
        <taxon>Chytridiomycetes</taxon>
        <taxon>Rhizophydiales</taxon>
        <taxon>Rhizophydiales incertae sedis</taxon>
        <taxon>Polyrhizophydium</taxon>
    </lineage>
</organism>
<evidence type="ECO:0000313" key="1">
    <source>
        <dbReference type="EMBL" id="KAL2914075.1"/>
    </source>
</evidence>
<dbReference type="PANTHER" id="PTHR47475:SF2">
    <property type="entry name" value="CHROMOSOME TRANSMISSION FIDELITY PROTEIN 8"/>
    <property type="match status" value="1"/>
</dbReference>
<keyword evidence="2" id="KW-1185">Reference proteome</keyword>
<dbReference type="Proteomes" id="UP001527925">
    <property type="component" value="Unassembled WGS sequence"/>
</dbReference>
<comment type="caution">
    <text evidence="1">The sequence shown here is derived from an EMBL/GenBank/DDBJ whole genome shotgun (WGS) entry which is preliminary data.</text>
</comment>
<protein>
    <submittedName>
        <fullName evidence="1">Uncharacterized protein</fullName>
    </submittedName>
</protein>
<dbReference type="PANTHER" id="PTHR47475">
    <property type="entry name" value="CHROMOSOME TRANSMISSION FIDELITY PROTEIN 8"/>
    <property type="match status" value="1"/>
</dbReference>
<dbReference type="InterPro" id="IPR018607">
    <property type="entry name" value="Ctf8"/>
</dbReference>
<gene>
    <name evidence="1" type="ORF">HK105_206333</name>
</gene>
<name>A0ABR4N3M3_9FUNG</name>
<evidence type="ECO:0000313" key="2">
    <source>
        <dbReference type="Proteomes" id="UP001527925"/>
    </source>
</evidence>
<proteinExistence type="predicted"/>
<accession>A0ABR4N3M3</accession>